<dbReference type="InterPro" id="IPR024453">
    <property type="entry name" value="Peptidase_C92"/>
</dbReference>
<feature type="chain" id="PRO_5018968127" description="Permuted papain-like amidase YaeF/Yiix C92 family enzyme" evidence="1">
    <location>
        <begin position="27"/>
        <end position="214"/>
    </location>
</feature>
<gene>
    <name evidence="2" type="ORF">EQM13_16730</name>
</gene>
<keyword evidence="1" id="KW-0732">Signal</keyword>
<sequence>MKNFKKCISFIIIAVLFLSLSIPSFAEKEKILTAEEVFDSETVEKIKEEIEKNLVIVPDKTEDADKEQNNSFGTYPTRKGVILVTADKLKGIIPTGHAAIIYSSGTVVESLSNGVTTGNNDWNRTRGTCYGVTVTSTTISEDASAANYCYNKIGLPYNFNYLNPYTRSKFYCSQLVYAAFLDLYDINLDTAAFAIAVHPMELVNTDKTMTIYEK</sequence>
<accession>A0A410QGP6</accession>
<name>A0A410QGP6_9FIRM</name>
<evidence type="ECO:0000313" key="2">
    <source>
        <dbReference type="EMBL" id="QAT63095.1"/>
    </source>
</evidence>
<evidence type="ECO:0008006" key="4">
    <source>
        <dbReference type="Google" id="ProtNLM"/>
    </source>
</evidence>
<dbReference type="OrthoDB" id="1708048at2"/>
<reference evidence="3" key="1">
    <citation type="submission" date="2019-01" db="EMBL/GenBank/DDBJ databases">
        <title>Draft genomes of a novel of Sporanaerobacter strains.</title>
        <authorList>
            <person name="Ma S."/>
        </authorList>
    </citation>
    <scope>NUCLEOTIDE SEQUENCE [LARGE SCALE GENOMIC DNA]</scope>
    <source>
        <strain evidence="3">NJN-17</strain>
    </source>
</reference>
<organism evidence="2 3">
    <name type="scientific">Acidilutibacter cellobiosedens</name>
    <dbReference type="NCBI Taxonomy" id="2507161"/>
    <lineage>
        <taxon>Bacteria</taxon>
        <taxon>Bacillati</taxon>
        <taxon>Bacillota</taxon>
        <taxon>Tissierellia</taxon>
        <taxon>Tissierellales</taxon>
        <taxon>Acidilutibacteraceae</taxon>
        <taxon>Acidilutibacter</taxon>
    </lineage>
</organism>
<dbReference type="EMBL" id="CP035282">
    <property type="protein sequence ID" value="QAT63095.1"/>
    <property type="molecule type" value="Genomic_DNA"/>
</dbReference>
<evidence type="ECO:0000256" key="1">
    <source>
        <dbReference type="SAM" id="SignalP"/>
    </source>
</evidence>
<keyword evidence="3" id="KW-1185">Reference proteome</keyword>
<dbReference type="RefSeq" id="WP_071139324.1">
    <property type="nucleotide sequence ID" value="NZ_CP035282.1"/>
</dbReference>
<dbReference type="KEGG" id="spoa:EQM13_16730"/>
<proteinExistence type="predicted"/>
<protein>
    <recommendedName>
        <fullName evidence="4">Permuted papain-like amidase YaeF/Yiix C92 family enzyme</fullName>
    </recommendedName>
</protein>
<dbReference type="Proteomes" id="UP000287969">
    <property type="component" value="Chromosome"/>
</dbReference>
<dbReference type="AlphaFoldDB" id="A0A410QGP6"/>
<evidence type="ECO:0000313" key="3">
    <source>
        <dbReference type="Proteomes" id="UP000287969"/>
    </source>
</evidence>
<dbReference type="Gene3D" id="3.90.1720.10">
    <property type="entry name" value="endopeptidase domain like (from Nostoc punctiforme)"/>
    <property type="match status" value="1"/>
</dbReference>
<dbReference type="InterPro" id="IPR038765">
    <property type="entry name" value="Papain-like_cys_pep_sf"/>
</dbReference>
<feature type="signal peptide" evidence="1">
    <location>
        <begin position="1"/>
        <end position="26"/>
    </location>
</feature>
<dbReference type="SUPFAM" id="SSF54001">
    <property type="entry name" value="Cysteine proteinases"/>
    <property type="match status" value="1"/>
</dbReference>
<dbReference type="Pfam" id="PF05708">
    <property type="entry name" value="Peptidase_C92"/>
    <property type="match status" value="1"/>
</dbReference>